<protein>
    <recommendedName>
        <fullName evidence="3">DUF1508 domain-containing protein</fullName>
    </recommendedName>
</protein>
<dbReference type="Proteomes" id="UP001501598">
    <property type="component" value="Unassembled WGS sequence"/>
</dbReference>
<dbReference type="EMBL" id="BAABGT010000125">
    <property type="protein sequence ID" value="GAA4561095.1"/>
    <property type="molecule type" value="Genomic_DNA"/>
</dbReference>
<evidence type="ECO:0008006" key="3">
    <source>
        <dbReference type="Google" id="ProtNLM"/>
    </source>
</evidence>
<sequence length="71" mass="7898">MSEADTSDRGSIEWTEGCGWHWRYVPDSGEASEGYAQTRDDALRAIGTAAAPASLRPQEVRWLTARSRWGN</sequence>
<proteinExistence type="predicted"/>
<reference evidence="2" key="1">
    <citation type="journal article" date="2019" name="Int. J. Syst. Evol. Microbiol.">
        <title>The Global Catalogue of Microorganisms (GCM) 10K type strain sequencing project: providing services to taxonomists for standard genome sequencing and annotation.</title>
        <authorList>
            <consortium name="The Broad Institute Genomics Platform"/>
            <consortium name="The Broad Institute Genome Sequencing Center for Infectious Disease"/>
            <person name="Wu L."/>
            <person name="Ma J."/>
        </authorList>
    </citation>
    <scope>NUCLEOTIDE SEQUENCE [LARGE SCALE GENOMIC DNA]</scope>
    <source>
        <strain evidence="2">JCM 17906</strain>
    </source>
</reference>
<gene>
    <name evidence="1" type="ORF">GCM10023175_72420</name>
</gene>
<evidence type="ECO:0000313" key="2">
    <source>
        <dbReference type="Proteomes" id="UP001501598"/>
    </source>
</evidence>
<organism evidence="1 2">
    <name type="scientific">Pseudonocardia xishanensis</name>
    <dbReference type="NCBI Taxonomy" id="630995"/>
    <lineage>
        <taxon>Bacteria</taxon>
        <taxon>Bacillati</taxon>
        <taxon>Actinomycetota</taxon>
        <taxon>Actinomycetes</taxon>
        <taxon>Pseudonocardiales</taxon>
        <taxon>Pseudonocardiaceae</taxon>
        <taxon>Pseudonocardia</taxon>
    </lineage>
</organism>
<name>A0ABP8S5H3_9PSEU</name>
<comment type="caution">
    <text evidence="1">The sequence shown here is derived from an EMBL/GenBank/DDBJ whole genome shotgun (WGS) entry which is preliminary data.</text>
</comment>
<keyword evidence="2" id="KW-1185">Reference proteome</keyword>
<evidence type="ECO:0000313" key="1">
    <source>
        <dbReference type="EMBL" id="GAA4561095.1"/>
    </source>
</evidence>
<accession>A0ABP8S5H3</accession>